<reference evidence="3" key="1">
    <citation type="submission" date="2022-07" db="EMBL/GenBank/DDBJ databases">
        <authorList>
            <person name="Macas J."/>
            <person name="Novak P."/>
            <person name="Neumann P."/>
        </authorList>
    </citation>
    <scope>NUCLEOTIDE SEQUENCE</scope>
</reference>
<dbReference type="EMBL" id="CAMAPE010000054">
    <property type="protein sequence ID" value="CAH9111245.1"/>
    <property type="molecule type" value="Genomic_DNA"/>
</dbReference>
<dbReference type="Pfam" id="PF03168">
    <property type="entry name" value="LEA_2"/>
    <property type="match status" value="1"/>
</dbReference>
<keyword evidence="1" id="KW-0812">Transmembrane</keyword>
<proteinExistence type="predicted"/>
<dbReference type="InterPro" id="IPR004864">
    <property type="entry name" value="LEA_2"/>
</dbReference>
<keyword evidence="1" id="KW-1133">Transmembrane helix</keyword>
<dbReference type="PANTHER" id="PTHR31852">
    <property type="entry name" value="LATE EMBRYOGENESIS ABUNDANT (LEA) HYDROXYPROLINE-RICH GLYCOPROTEIN FAMILY"/>
    <property type="match status" value="1"/>
</dbReference>
<evidence type="ECO:0000313" key="4">
    <source>
        <dbReference type="Proteomes" id="UP001152484"/>
    </source>
</evidence>
<comment type="caution">
    <text evidence="3">The sequence shown here is derived from an EMBL/GenBank/DDBJ whole genome shotgun (WGS) entry which is preliminary data.</text>
</comment>
<accession>A0A9P0ZT39</accession>
<dbReference type="AlphaFoldDB" id="A0A9P0ZT39"/>
<evidence type="ECO:0000256" key="1">
    <source>
        <dbReference type="SAM" id="Phobius"/>
    </source>
</evidence>
<organism evidence="3 4">
    <name type="scientific">Cuscuta europaea</name>
    <name type="common">European dodder</name>
    <dbReference type="NCBI Taxonomy" id="41803"/>
    <lineage>
        <taxon>Eukaryota</taxon>
        <taxon>Viridiplantae</taxon>
        <taxon>Streptophyta</taxon>
        <taxon>Embryophyta</taxon>
        <taxon>Tracheophyta</taxon>
        <taxon>Spermatophyta</taxon>
        <taxon>Magnoliopsida</taxon>
        <taxon>eudicotyledons</taxon>
        <taxon>Gunneridae</taxon>
        <taxon>Pentapetalae</taxon>
        <taxon>asterids</taxon>
        <taxon>lamiids</taxon>
        <taxon>Solanales</taxon>
        <taxon>Convolvulaceae</taxon>
        <taxon>Cuscuteae</taxon>
        <taxon>Cuscuta</taxon>
        <taxon>Cuscuta subgen. Cuscuta</taxon>
    </lineage>
</organism>
<gene>
    <name evidence="3" type="ORF">CEURO_LOCUS19148</name>
</gene>
<feature type="domain" description="Late embryogenesis abundant protein LEA-2 subgroup" evidence="2">
    <location>
        <begin position="79"/>
        <end position="171"/>
    </location>
</feature>
<keyword evidence="1" id="KW-0472">Membrane</keyword>
<dbReference type="Gene3D" id="2.60.40.1820">
    <property type="match status" value="1"/>
</dbReference>
<evidence type="ECO:0000259" key="2">
    <source>
        <dbReference type="Pfam" id="PF03168"/>
    </source>
</evidence>
<dbReference type="Proteomes" id="UP001152484">
    <property type="component" value="Unassembled WGS sequence"/>
</dbReference>
<dbReference type="InterPro" id="IPR055301">
    <property type="entry name" value="Lea14-like_2"/>
</dbReference>
<keyword evidence="4" id="KW-1185">Reference proteome</keyword>
<protein>
    <recommendedName>
        <fullName evidence="2">Late embryogenesis abundant protein LEA-2 subgroup domain-containing protein</fullName>
    </recommendedName>
</protein>
<sequence>MGKSTVLAADDENLLRQKNRTKYVVFATAFALFQVAQILVLSLVIMKVKTPNVRLRSAAFLNLDVSNSSFKGTLKAEFGIKNPNFGPFKYQNSSVQLFYMDSHLVGEAGVVKGKVGFRSTKKIDFLVNFSSNNVAAGQNPRLRREPSLGAVTLTVRSKLEGKVTLMMFLKRKRTGDVDCILTIDLHKKIVREFKCD</sequence>
<feature type="transmembrane region" description="Helical" evidence="1">
    <location>
        <begin position="23"/>
        <end position="46"/>
    </location>
</feature>
<name>A0A9P0ZT39_CUSEU</name>
<evidence type="ECO:0000313" key="3">
    <source>
        <dbReference type="EMBL" id="CAH9111245.1"/>
    </source>
</evidence>
<dbReference type="OrthoDB" id="1894389at2759"/>